<accession>X6LME7</accession>
<reference evidence="1 2" key="1">
    <citation type="journal article" date="2013" name="Curr. Biol.">
        <title>The Genome of the Foraminiferan Reticulomyxa filosa.</title>
        <authorList>
            <person name="Glockner G."/>
            <person name="Hulsmann N."/>
            <person name="Schleicher M."/>
            <person name="Noegel A.A."/>
            <person name="Eichinger L."/>
            <person name="Gallinger C."/>
            <person name="Pawlowski J."/>
            <person name="Sierra R."/>
            <person name="Euteneuer U."/>
            <person name="Pillet L."/>
            <person name="Moustafa A."/>
            <person name="Platzer M."/>
            <person name="Groth M."/>
            <person name="Szafranski K."/>
            <person name="Schliwa M."/>
        </authorList>
    </citation>
    <scope>NUCLEOTIDE SEQUENCE [LARGE SCALE GENOMIC DNA]</scope>
</reference>
<feature type="non-terminal residue" evidence="1">
    <location>
        <position position="1"/>
    </location>
</feature>
<sequence length="330" mass="38299">KFKKNIKKKKKNRDFSDSEILELINDETLLFEKIQKYEREISSAKGVGYVFDILNPSRTEKVLNYLKECKATPFSFTDIVAANDQRGEKNQSTLKQDLVAALHLVEHYLQCYGEFVQSQLRSLDYTEISSTSKTDANEFMEKVETIVNRLNEINKLEKNHPVICAFFPQDIIKPFPGKLEKTWLNLSDEMVKCERQSNFQALNNRISATKALSILDDYAKPNCKFRDLFVKHQEALFNNVIDTGKVLKAMDEHRYIDVTSEMSKINQRKDGDAQVERVFEELKNSLSRSLRALAKTTMMKMVKLGDNEVDLDEVFKLEAQFQYIEDAKNF</sequence>
<name>X6LME7_RETFI</name>
<organism evidence="1 2">
    <name type="scientific">Reticulomyxa filosa</name>
    <dbReference type="NCBI Taxonomy" id="46433"/>
    <lineage>
        <taxon>Eukaryota</taxon>
        <taxon>Sar</taxon>
        <taxon>Rhizaria</taxon>
        <taxon>Retaria</taxon>
        <taxon>Foraminifera</taxon>
        <taxon>Monothalamids</taxon>
        <taxon>Reticulomyxidae</taxon>
        <taxon>Reticulomyxa</taxon>
    </lineage>
</organism>
<protein>
    <submittedName>
        <fullName evidence="1">Uncharacterized protein</fullName>
    </submittedName>
</protein>
<evidence type="ECO:0000313" key="1">
    <source>
        <dbReference type="EMBL" id="ETO02322.1"/>
    </source>
</evidence>
<gene>
    <name evidence="1" type="ORF">RFI_35114</name>
</gene>
<dbReference type="EMBL" id="ASPP01036087">
    <property type="protein sequence ID" value="ETO02322.1"/>
    <property type="molecule type" value="Genomic_DNA"/>
</dbReference>
<feature type="non-terminal residue" evidence="1">
    <location>
        <position position="330"/>
    </location>
</feature>
<proteinExistence type="predicted"/>
<comment type="caution">
    <text evidence="1">The sequence shown here is derived from an EMBL/GenBank/DDBJ whole genome shotgun (WGS) entry which is preliminary data.</text>
</comment>
<evidence type="ECO:0000313" key="2">
    <source>
        <dbReference type="Proteomes" id="UP000023152"/>
    </source>
</evidence>
<keyword evidence="2" id="KW-1185">Reference proteome</keyword>
<dbReference type="AlphaFoldDB" id="X6LME7"/>
<dbReference type="Proteomes" id="UP000023152">
    <property type="component" value="Unassembled WGS sequence"/>
</dbReference>